<sequence length="100" mass="11264">MVQRSANWPPGRSENEKMPMAIVPGESRLEKFSGFKSHYNPTAFSTLPIDSTSRRPNVFITVTERKMAHHSPNYPGSTPVVRYADFFATRGATGYWSTPK</sequence>
<dbReference type="Proteomes" id="UP001054945">
    <property type="component" value="Unassembled WGS sequence"/>
</dbReference>
<protein>
    <submittedName>
        <fullName evidence="2">Uncharacterized protein</fullName>
    </submittedName>
</protein>
<proteinExistence type="predicted"/>
<reference evidence="2 3" key="1">
    <citation type="submission" date="2021-06" db="EMBL/GenBank/DDBJ databases">
        <title>Caerostris extrusa draft genome.</title>
        <authorList>
            <person name="Kono N."/>
            <person name="Arakawa K."/>
        </authorList>
    </citation>
    <scope>NUCLEOTIDE SEQUENCE [LARGE SCALE GENOMIC DNA]</scope>
</reference>
<accession>A0AAV4UEB3</accession>
<dbReference type="EMBL" id="BPLR01012734">
    <property type="protein sequence ID" value="GIY56157.1"/>
    <property type="molecule type" value="Genomic_DNA"/>
</dbReference>
<keyword evidence="3" id="KW-1185">Reference proteome</keyword>
<dbReference type="AlphaFoldDB" id="A0AAV4UEB3"/>
<gene>
    <name evidence="2" type="ORF">CEXT_135421</name>
</gene>
<evidence type="ECO:0000313" key="2">
    <source>
        <dbReference type="EMBL" id="GIY56157.1"/>
    </source>
</evidence>
<evidence type="ECO:0000313" key="3">
    <source>
        <dbReference type="Proteomes" id="UP001054945"/>
    </source>
</evidence>
<name>A0AAV4UEB3_CAEEX</name>
<comment type="caution">
    <text evidence="2">The sequence shown here is derived from an EMBL/GenBank/DDBJ whole genome shotgun (WGS) entry which is preliminary data.</text>
</comment>
<evidence type="ECO:0000256" key="1">
    <source>
        <dbReference type="SAM" id="MobiDB-lite"/>
    </source>
</evidence>
<feature type="region of interest" description="Disordered" evidence="1">
    <location>
        <begin position="1"/>
        <end position="20"/>
    </location>
</feature>
<organism evidence="2 3">
    <name type="scientific">Caerostris extrusa</name>
    <name type="common">Bark spider</name>
    <name type="synonym">Caerostris bankana</name>
    <dbReference type="NCBI Taxonomy" id="172846"/>
    <lineage>
        <taxon>Eukaryota</taxon>
        <taxon>Metazoa</taxon>
        <taxon>Ecdysozoa</taxon>
        <taxon>Arthropoda</taxon>
        <taxon>Chelicerata</taxon>
        <taxon>Arachnida</taxon>
        <taxon>Araneae</taxon>
        <taxon>Araneomorphae</taxon>
        <taxon>Entelegynae</taxon>
        <taxon>Araneoidea</taxon>
        <taxon>Araneidae</taxon>
        <taxon>Caerostris</taxon>
    </lineage>
</organism>